<evidence type="ECO:0000256" key="2">
    <source>
        <dbReference type="ARBA" id="ARBA00022499"/>
    </source>
</evidence>
<evidence type="ECO:0000256" key="11">
    <source>
        <dbReference type="ARBA" id="ARBA00055964"/>
    </source>
</evidence>
<reference evidence="15" key="1">
    <citation type="submission" date="2024-02" db="UniProtKB">
        <authorList>
            <consortium name="WormBaseParasite"/>
        </authorList>
    </citation>
    <scope>IDENTIFICATION</scope>
</reference>
<dbReference type="InterPro" id="IPR000253">
    <property type="entry name" value="FHA_dom"/>
</dbReference>
<dbReference type="SMART" id="SM00240">
    <property type="entry name" value="FHA"/>
    <property type="match status" value="1"/>
</dbReference>
<feature type="region of interest" description="Disordered" evidence="12">
    <location>
        <begin position="302"/>
        <end position="322"/>
    </location>
</feature>
<keyword evidence="4" id="KW-0507">mRNA processing</keyword>
<name>A0AAF3F3K3_9BILA</name>
<evidence type="ECO:0000256" key="7">
    <source>
        <dbReference type="ARBA" id="ARBA00023054"/>
    </source>
</evidence>
<organism evidence="14 15">
    <name type="scientific">Mesorhabditis belari</name>
    <dbReference type="NCBI Taxonomy" id="2138241"/>
    <lineage>
        <taxon>Eukaryota</taxon>
        <taxon>Metazoa</taxon>
        <taxon>Ecdysozoa</taxon>
        <taxon>Nematoda</taxon>
        <taxon>Chromadorea</taxon>
        <taxon>Rhabditida</taxon>
        <taxon>Rhabditina</taxon>
        <taxon>Rhabditomorpha</taxon>
        <taxon>Rhabditoidea</taxon>
        <taxon>Rhabditidae</taxon>
        <taxon>Mesorhabditinae</taxon>
        <taxon>Mesorhabditis</taxon>
    </lineage>
</organism>
<feature type="compositionally biased region" description="Basic residues" evidence="12">
    <location>
        <begin position="50"/>
        <end position="64"/>
    </location>
</feature>
<dbReference type="PANTHER" id="PTHR23308">
    <property type="entry name" value="NUCLEAR INHIBITOR OF PROTEIN PHOSPHATASE-1"/>
    <property type="match status" value="1"/>
</dbReference>
<proteinExistence type="predicted"/>
<keyword evidence="8" id="KW-0943">RNA-mediated gene silencing</keyword>
<evidence type="ECO:0000313" key="15">
    <source>
        <dbReference type="WBParaSite" id="MBELARI_LOCUS21105"/>
    </source>
</evidence>
<evidence type="ECO:0000256" key="10">
    <source>
        <dbReference type="ARBA" id="ARBA00023242"/>
    </source>
</evidence>
<comment type="function">
    <text evidence="11">Required for pre-mRNA splicing as component of the spliceosome. As a component of the minor spliceosome, involved in the splicing of U12-type introns in pre-mRNAs. Down-regulates NF-kappa-B signaling by competing with RELA for CREBBP/EP300 binding. Involved in the microRNA (miRNA) biogenesis. May be involved in cyclin-D1/CCND1 mRNA stability through the SNARP complex which associates with both the 3'end of the CCND1 gene and its mRNA.</text>
</comment>
<evidence type="ECO:0000256" key="12">
    <source>
        <dbReference type="SAM" id="MobiDB-lite"/>
    </source>
</evidence>
<evidence type="ECO:0000256" key="4">
    <source>
        <dbReference type="ARBA" id="ARBA00022664"/>
    </source>
</evidence>
<comment type="subcellular location">
    <subcellularLocation>
        <location evidence="1">Nucleus</location>
    </subcellularLocation>
</comment>
<feature type="compositionally biased region" description="Basic and acidic residues" evidence="12">
    <location>
        <begin position="1"/>
        <end position="24"/>
    </location>
</feature>
<feature type="region of interest" description="Disordered" evidence="12">
    <location>
        <begin position="1"/>
        <end position="154"/>
    </location>
</feature>
<dbReference type="Gene3D" id="2.60.200.20">
    <property type="match status" value="1"/>
</dbReference>
<dbReference type="InterPro" id="IPR050923">
    <property type="entry name" value="Cell_Proc_Reg/RNA_Proc"/>
</dbReference>
<feature type="compositionally biased region" description="Basic and acidic residues" evidence="12">
    <location>
        <begin position="82"/>
        <end position="154"/>
    </location>
</feature>
<dbReference type="WBParaSite" id="MBELARI_LOCUS21105">
    <property type="protein sequence ID" value="MBELARI_LOCUS21105"/>
    <property type="gene ID" value="MBELARI_LOCUS21105"/>
</dbReference>
<dbReference type="Pfam" id="PF00498">
    <property type="entry name" value="FHA"/>
    <property type="match status" value="1"/>
</dbReference>
<feature type="domain" description="FHA" evidence="13">
    <location>
        <begin position="212"/>
        <end position="275"/>
    </location>
</feature>
<evidence type="ECO:0000256" key="3">
    <source>
        <dbReference type="ARBA" id="ARBA00022553"/>
    </source>
</evidence>
<accession>A0AAF3F3K3</accession>
<sequence>MGRHEEMSRRDEKKRREVKDEPRSPRSSPSPKRQRESPPHRKRNDSPASRRNRSPDRRRQRSRSRSPDRRGEGSLRQASRSHRNDREERRRDDNRDRDGSSRKPQVKEEVNRDDGNNEKSKLSGDASKKKEVWGKPEHWEKPKEEEIPPEEKQKVNMGLSGKLAEDTNTFRGVVIKYNEPPEAKIPKTRWRLYPFKGDESLPTLYIHRQSAYLIGRDRVVADLAVDHPSCSKQHAVIQYRSVPFTRPDGTKGRAVRPYVIDLSSGNGTFLNGDKVDPQRYYELKERDVLKFGFSSREYVILNENSAERESDDEGGEGNSPDE</sequence>
<dbReference type="AlphaFoldDB" id="A0AAF3F3K3"/>
<evidence type="ECO:0000259" key="13">
    <source>
        <dbReference type="PROSITE" id="PS50006"/>
    </source>
</evidence>
<dbReference type="CDD" id="cd22718">
    <property type="entry name" value="FHA_SNIP1"/>
    <property type="match status" value="1"/>
</dbReference>
<dbReference type="GO" id="GO:0031047">
    <property type="term" value="P:regulatory ncRNA-mediated gene silencing"/>
    <property type="evidence" value="ECO:0007669"/>
    <property type="project" value="UniProtKB-KW"/>
</dbReference>
<dbReference type="GO" id="GO:0005681">
    <property type="term" value="C:spliceosomal complex"/>
    <property type="evidence" value="ECO:0007669"/>
    <property type="project" value="UniProtKB-KW"/>
</dbReference>
<feature type="compositionally biased region" description="Acidic residues" evidence="12">
    <location>
        <begin position="309"/>
        <end position="322"/>
    </location>
</feature>
<dbReference type="InterPro" id="IPR008984">
    <property type="entry name" value="SMAD_FHA_dom_sf"/>
</dbReference>
<evidence type="ECO:0000256" key="6">
    <source>
        <dbReference type="ARBA" id="ARBA00022843"/>
    </source>
</evidence>
<keyword evidence="2" id="KW-1017">Isopeptide bond</keyword>
<evidence type="ECO:0000256" key="5">
    <source>
        <dbReference type="ARBA" id="ARBA00022728"/>
    </source>
</evidence>
<protein>
    <submittedName>
        <fullName evidence="15">FHA domain-containing protein</fullName>
    </submittedName>
</protein>
<keyword evidence="6" id="KW-0832">Ubl conjugation</keyword>
<keyword evidence="9" id="KW-0508">mRNA splicing</keyword>
<dbReference type="PROSITE" id="PS50006">
    <property type="entry name" value="FHA_DOMAIN"/>
    <property type="match status" value="1"/>
</dbReference>
<keyword evidence="5" id="KW-0747">Spliceosome</keyword>
<keyword evidence="10" id="KW-0539">Nucleus</keyword>
<dbReference type="Proteomes" id="UP000887575">
    <property type="component" value="Unassembled WGS sequence"/>
</dbReference>
<evidence type="ECO:0000256" key="1">
    <source>
        <dbReference type="ARBA" id="ARBA00004123"/>
    </source>
</evidence>
<dbReference type="GO" id="GO:0008380">
    <property type="term" value="P:RNA splicing"/>
    <property type="evidence" value="ECO:0007669"/>
    <property type="project" value="UniProtKB-KW"/>
</dbReference>
<keyword evidence="14" id="KW-1185">Reference proteome</keyword>
<evidence type="ECO:0000256" key="9">
    <source>
        <dbReference type="ARBA" id="ARBA00023187"/>
    </source>
</evidence>
<dbReference type="SUPFAM" id="SSF49879">
    <property type="entry name" value="SMAD/FHA domain"/>
    <property type="match status" value="1"/>
</dbReference>
<keyword evidence="7" id="KW-0175">Coiled coil</keyword>
<evidence type="ECO:0000256" key="8">
    <source>
        <dbReference type="ARBA" id="ARBA00023158"/>
    </source>
</evidence>
<dbReference type="FunFam" id="2.60.200.20:FF:000008">
    <property type="entry name" value="smad nuclear-interacting protein 1"/>
    <property type="match status" value="1"/>
</dbReference>
<dbReference type="GO" id="GO:0006397">
    <property type="term" value="P:mRNA processing"/>
    <property type="evidence" value="ECO:0007669"/>
    <property type="project" value="UniProtKB-KW"/>
</dbReference>
<keyword evidence="3" id="KW-0597">Phosphoprotein</keyword>
<evidence type="ECO:0000313" key="14">
    <source>
        <dbReference type="Proteomes" id="UP000887575"/>
    </source>
</evidence>